<dbReference type="SUPFAM" id="SSF53474">
    <property type="entry name" value="alpha/beta-Hydrolases"/>
    <property type="match status" value="1"/>
</dbReference>
<evidence type="ECO:0000313" key="3">
    <source>
        <dbReference type="Proteomes" id="UP001176468"/>
    </source>
</evidence>
<dbReference type="PANTHER" id="PTHR43798">
    <property type="entry name" value="MONOACYLGLYCEROL LIPASE"/>
    <property type="match status" value="1"/>
</dbReference>
<accession>A0ABT9A0N5</accession>
<keyword evidence="3" id="KW-1185">Reference proteome</keyword>
<dbReference type="RefSeq" id="WP_304561838.1">
    <property type="nucleotide sequence ID" value="NZ_JAUQSZ010000009.1"/>
</dbReference>
<dbReference type="Pfam" id="PF00561">
    <property type="entry name" value="Abhydrolase_1"/>
    <property type="match status" value="1"/>
</dbReference>
<feature type="domain" description="AB hydrolase-1" evidence="1">
    <location>
        <begin position="22"/>
        <end position="255"/>
    </location>
</feature>
<dbReference type="InterPro" id="IPR050266">
    <property type="entry name" value="AB_hydrolase_sf"/>
</dbReference>
<dbReference type="Proteomes" id="UP001176468">
    <property type="component" value="Unassembled WGS sequence"/>
</dbReference>
<reference evidence="2" key="1">
    <citation type="submission" date="2023-07" db="EMBL/GenBank/DDBJ databases">
        <authorList>
            <person name="Kim M.K."/>
        </authorList>
    </citation>
    <scope>NUCLEOTIDE SEQUENCE</scope>
    <source>
        <strain evidence="2">CA1-15</strain>
    </source>
</reference>
<evidence type="ECO:0000259" key="1">
    <source>
        <dbReference type="Pfam" id="PF00561"/>
    </source>
</evidence>
<sequence length="269" mass="29205">MTIVTLPGGETIWYKTTGTGRPLLQIHGSAFGHKNFAAMTPLMAEHFQTIDFDLPGYGESRGAPRPGGMEGLAEVVYEFIVAAGFEKVSIHGTSFGAMIGLTLAARHPEVVDRLILSCFMARYDLAARLMRSTWKQAARDSGMRAVSDLTSVAGFARSYYERPEADAQLDAMREAFSKTDPAAFIAGTETIERTDLADCVAKIVAPTLMIAGAEDNMTPFRPGESGLGMSKIAEMIPGVECHVIQDCGHYLVLEQPELARDFITAFMAR</sequence>
<dbReference type="EMBL" id="JAUQSZ010000009">
    <property type="protein sequence ID" value="MDO7843384.1"/>
    <property type="molecule type" value="Genomic_DNA"/>
</dbReference>
<dbReference type="InterPro" id="IPR000073">
    <property type="entry name" value="AB_hydrolase_1"/>
</dbReference>
<comment type="caution">
    <text evidence="2">The sequence shown here is derived from an EMBL/GenBank/DDBJ whole genome shotgun (WGS) entry which is preliminary data.</text>
</comment>
<gene>
    <name evidence="2" type="ORF">Q5H94_13695</name>
</gene>
<name>A0ABT9A0N5_9SPHN</name>
<proteinExistence type="predicted"/>
<keyword evidence="2" id="KW-0378">Hydrolase</keyword>
<organism evidence="2 3">
    <name type="scientific">Sphingomonas immobilis</name>
    <dbReference type="NCBI Taxonomy" id="3063997"/>
    <lineage>
        <taxon>Bacteria</taxon>
        <taxon>Pseudomonadati</taxon>
        <taxon>Pseudomonadota</taxon>
        <taxon>Alphaproteobacteria</taxon>
        <taxon>Sphingomonadales</taxon>
        <taxon>Sphingomonadaceae</taxon>
        <taxon>Sphingomonas</taxon>
    </lineage>
</organism>
<evidence type="ECO:0000313" key="2">
    <source>
        <dbReference type="EMBL" id="MDO7843384.1"/>
    </source>
</evidence>
<protein>
    <submittedName>
        <fullName evidence="2">Alpha/beta fold hydrolase</fullName>
    </submittedName>
</protein>
<dbReference type="GO" id="GO:0016787">
    <property type="term" value="F:hydrolase activity"/>
    <property type="evidence" value="ECO:0007669"/>
    <property type="project" value="UniProtKB-KW"/>
</dbReference>
<dbReference type="InterPro" id="IPR029058">
    <property type="entry name" value="AB_hydrolase_fold"/>
</dbReference>
<dbReference type="Gene3D" id="3.40.50.1820">
    <property type="entry name" value="alpha/beta hydrolase"/>
    <property type="match status" value="1"/>
</dbReference>
<dbReference type="PRINTS" id="PR00111">
    <property type="entry name" value="ABHYDROLASE"/>
</dbReference>